<comment type="function">
    <text evidence="12">G-protein-coupled receptor of lysophosphatidylserine (LysoPS) that plays different roles in immune response. Acts a damage-sensing receptor that triggers tissue repair upon recognition of dying neutrophils. Mechanistically, apoptotic neutrophils release lysophosphatydilserine that are recognized by type 3 innate lymphoid cells (ILC3s) via GPR34, which activates downstream PI3K-AKT and RAS-ERK signaling pathways leading to STAT3 activation and IL-22 production. Plays an important role in microglial function, controlling morphology and phagocytosis.</text>
</comment>
<feature type="transmembrane region" description="Helical" evidence="14">
    <location>
        <begin position="191"/>
        <end position="215"/>
    </location>
</feature>
<evidence type="ECO:0000256" key="8">
    <source>
        <dbReference type="ARBA" id="ARBA00023170"/>
    </source>
</evidence>
<evidence type="ECO:0000256" key="5">
    <source>
        <dbReference type="ARBA" id="ARBA00023040"/>
    </source>
</evidence>
<dbReference type="PRINTS" id="PR00237">
    <property type="entry name" value="GPCRRHODOPSN"/>
</dbReference>
<evidence type="ECO:0000256" key="12">
    <source>
        <dbReference type="ARBA" id="ARBA00045234"/>
    </source>
</evidence>
<dbReference type="PRINTS" id="PR01157">
    <property type="entry name" value="P2YPURNOCPTR"/>
</dbReference>
<evidence type="ECO:0000313" key="16">
    <source>
        <dbReference type="EMBL" id="TRY54011.1"/>
    </source>
</evidence>
<keyword evidence="3 13" id="KW-0812">Transmembrane</keyword>
<feature type="transmembrane region" description="Helical" evidence="14">
    <location>
        <begin position="64"/>
        <end position="85"/>
    </location>
</feature>
<feature type="transmembrane region" description="Helical" evidence="14">
    <location>
        <begin position="105"/>
        <end position="126"/>
    </location>
</feature>
<keyword evidence="8 13" id="KW-0675">Receptor</keyword>
<comment type="similarity">
    <text evidence="13">Belongs to the G-protein coupled receptor 1 family.</text>
</comment>
<dbReference type="PROSITE" id="PS00237">
    <property type="entry name" value="G_PROTEIN_RECEP_F1_1"/>
    <property type="match status" value="1"/>
</dbReference>
<keyword evidence="6 14" id="KW-0472">Membrane</keyword>
<evidence type="ECO:0000256" key="2">
    <source>
        <dbReference type="ARBA" id="ARBA00022475"/>
    </source>
</evidence>
<dbReference type="PROSITE" id="PS50262">
    <property type="entry name" value="G_PROTEIN_RECEP_F1_2"/>
    <property type="match status" value="1"/>
</dbReference>
<dbReference type="Proteomes" id="UP000316079">
    <property type="component" value="Unassembled WGS sequence"/>
</dbReference>
<evidence type="ECO:0000256" key="1">
    <source>
        <dbReference type="ARBA" id="ARBA00004651"/>
    </source>
</evidence>
<gene>
    <name evidence="16" type="ORF">DNTS_003496</name>
</gene>
<dbReference type="FunFam" id="1.20.1070.10:FF:000150">
    <property type="entry name" value="probable G-protein coupled receptor 34"/>
    <property type="match status" value="1"/>
</dbReference>
<protein>
    <recommendedName>
        <fullName evidence="11">Probable G-protein coupled receptor 34</fullName>
    </recommendedName>
</protein>
<dbReference type="EMBL" id="SRMA01027388">
    <property type="protein sequence ID" value="TRY54011.1"/>
    <property type="molecule type" value="Genomic_DNA"/>
</dbReference>
<dbReference type="OrthoDB" id="191651at2759"/>
<evidence type="ECO:0000259" key="15">
    <source>
        <dbReference type="PROSITE" id="PS50262"/>
    </source>
</evidence>
<dbReference type="PANTHER" id="PTHR24233:SF1">
    <property type="entry name" value="G-PROTEIN COUPLED RECEPTOR 34-RELATED"/>
    <property type="match status" value="1"/>
</dbReference>
<keyword evidence="2" id="KW-1003">Cell membrane</keyword>
<feature type="transmembrane region" description="Helical" evidence="14">
    <location>
        <begin position="285"/>
        <end position="304"/>
    </location>
</feature>
<keyword evidence="5 13" id="KW-0297">G-protein coupled receptor</keyword>
<dbReference type="AlphaFoldDB" id="A0A553MLE8"/>
<comment type="subcellular location">
    <subcellularLocation>
        <location evidence="1">Cell membrane</location>
        <topology evidence="1">Multi-pass membrane protein</topology>
    </subcellularLocation>
</comment>
<name>A0A553MLE8_9TELE</name>
<dbReference type="Pfam" id="PF00001">
    <property type="entry name" value="7tm_1"/>
    <property type="match status" value="1"/>
</dbReference>
<proteinExistence type="inferred from homology"/>
<keyword evidence="9" id="KW-0325">Glycoprotein</keyword>
<dbReference type="GO" id="GO:0005886">
    <property type="term" value="C:plasma membrane"/>
    <property type="evidence" value="ECO:0007669"/>
    <property type="project" value="UniProtKB-SubCell"/>
</dbReference>
<organism evidence="16 17">
    <name type="scientific">Danionella cerebrum</name>
    <dbReference type="NCBI Taxonomy" id="2873325"/>
    <lineage>
        <taxon>Eukaryota</taxon>
        <taxon>Metazoa</taxon>
        <taxon>Chordata</taxon>
        <taxon>Craniata</taxon>
        <taxon>Vertebrata</taxon>
        <taxon>Euteleostomi</taxon>
        <taxon>Actinopterygii</taxon>
        <taxon>Neopterygii</taxon>
        <taxon>Teleostei</taxon>
        <taxon>Ostariophysi</taxon>
        <taxon>Cypriniformes</taxon>
        <taxon>Danionidae</taxon>
        <taxon>Danioninae</taxon>
        <taxon>Danionella</taxon>
    </lineage>
</organism>
<dbReference type="GO" id="GO:0045028">
    <property type="term" value="F:G protein-coupled purinergic nucleotide receptor activity"/>
    <property type="evidence" value="ECO:0007669"/>
    <property type="project" value="TreeGrafter"/>
</dbReference>
<evidence type="ECO:0000256" key="10">
    <source>
        <dbReference type="ARBA" id="ARBA00023224"/>
    </source>
</evidence>
<evidence type="ECO:0000256" key="14">
    <source>
        <dbReference type="SAM" id="Phobius"/>
    </source>
</evidence>
<evidence type="ECO:0000256" key="4">
    <source>
        <dbReference type="ARBA" id="ARBA00022989"/>
    </source>
</evidence>
<feature type="transmembrane region" description="Helical" evidence="14">
    <location>
        <begin position="30"/>
        <end position="52"/>
    </location>
</feature>
<feature type="domain" description="G-protein coupled receptors family 1 profile" evidence="15">
    <location>
        <begin position="43"/>
        <end position="301"/>
    </location>
</feature>
<dbReference type="InterPro" id="IPR017452">
    <property type="entry name" value="GPCR_Rhodpsn_7TM"/>
</dbReference>
<evidence type="ECO:0000256" key="9">
    <source>
        <dbReference type="ARBA" id="ARBA00023180"/>
    </source>
</evidence>
<feature type="transmembrane region" description="Helical" evidence="14">
    <location>
        <begin position="243"/>
        <end position="265"/>
    </location>
</feature>
<evidence type="ECO:0000256" key="3">
    <source>
        <dbReference type="ARBA" id="ARBA00022692"/>
    </source>
</evidence>
<comment type="caution">
    <text evidence="16">The sequence shown here is derived from an EMBL/GenBank/DDBJ whole genome shotgun (WGS) entry which is preliminary data.</text>
</comment>
<evidence type="ECO:0000256" key="6">
    <source>
        <dbReference type="ARBA" id="ARBA00023136"/>
    </source>
</evidence>
<keyword evidence="10 13" id="KW-0807">Transducer</keyword>
<evidence type="ECO:0000256" key="7">
    <source>
        <dbReference type="ARBA" id="ARBA00023157"/>
    </source>
</evidence>
<sequence>MISSTPFTNSAVHANTSCSQEDDALRLPLALLYSLIFLLGLAGNLLALWVFLFLQTGVNSIRVFLINVALADLVLVACLPFRVLYHFQGNVWTLGELACRAVGNLFYMNMYVSITLLGLISMERYLKVGRGWRRSMAQRWTRGNRWSYISCTVLWIVSLALVLPMIALEEGNETSGKCFQYKQRRTAQGRAYFNLLMVALFWTVFVGVVASYAQIARRLLQASRSRPDFPNASRYAGSARRAFVVPVLFALCFGPYHTFRGIYVLSQLHDTTCETRRLMDHTNEAMLLFAALNSALDPLMYFLLSGSMRRAVAQALMWMRIERGTFESSTTELRRTSLSLVSTAAALATSRGSVENSVSFTKRCANPPGSSERNWCGLRDLSVRAEI</sequence>
<reference evidence="16 17" key="1">
    <citation type="journal article" date="2019" name="Sci. Data">
        <title>Hybrid genome assembly and annotation of Danionella translucida.</title>
        <authorList>
            <person name="Kadobianskyi M."/>
            <person name="Schulze L."/>
            <person name="Schuelke M."/>
            <person name="Judkewitz B."/>
        </authorList>
    </citation>
    <scope>NUCLEOTIDE SEQUENCE [LARGE SCALE GENOMIC DNA]</scope>
    <source>
        <strain evidence="16 17">Bolton</strain>
    </source>
</reference>
<dbReference type="PANTHER" id="PTHR24233">
    <property type="entry name" value="P2Y PURINOCEPTOR-RELATED G-PROTEIN COUPLED RECEPTOR"/>
    <property type="match status" value="1"/>
</dbReference>
<keyword evidence="4 14" id="KW-1133">Transmembrane helix</keyword>
<dbReference type="InterPro" id="IPR000276">
    <property type="entry name" value="GPCR_Rhodpsn"/>
</dbReference>
<feature type="transmembrane region" description="Helical" evidence="14">
    <location>
        <begin position="146"/>
        <end position="167"/>
    </location>
</feature>
<evidence type="ECO:0000313" key="17">
    <source>
        <dbReference type="Proteomes" id="UP000316079"/>
    </source>
</evidence>
<accession>A0A553MLE8</accession>
<keyword evidence="17" id="KW-1185">Reference proteome</keyword>
<evidence type="ECO:0000256" key="11">
    <source>
        <dbReference type="ARBA" id="ARBA00035691"/>
    </source>
</evidence>
<dbReference type="Gene3D" id="1.20.1070.10">
    <property type="entry name" value="Rhodopsin 7-helix transmembrane proteins"/>
    <property type="match status" value="1"/>
</dbReference>
<keyword evidence="7" id="KW-1015">Disulfide bond</keyword>
<dbReference type="SUPFAM" id="SSF81321">
    <property type="entry name" value="Family A G protein-coupled receptor-like"/>
    <property type="match status" value="1"/>
</dbReference>
<evidence type="ECO:0000256" key="13">
    <source>
        <dbReference type="RuleBase" id="RU000688"/>
    </source>
</evidence>